<dbReference type="STRING" id="33097.A0A150GMN7"/>
<comment type="caution">
    <text evidence="2">The sequence shown here is derived from an EMBL/GenBank/DDBJ whole genome shotgun (WGS) entry which is preliminary data.</text>
</comment>
<dbReference type="OrthoDB" id="445357at2759"/>
<evidence type="ECO:0000313" key="3">
    <source>
        <dbReference type="Proteomes" id="UP000075714"/>
    </source>
</evidence>
<dbReference type="Gene3D" id="3.40.50.300">
    <property type="entry name" value="P-loop containing nucleotide triphosphate hydrolases"/>
    <property type="match status" value="1"/>
</dbReference>
<dbReference type="Pfam" id="PF13671">
    <property type="entry name" value="AAA_33"/>
    <property type="match status" value="1"/>
</dbReference>
<keyword evidence="3" id="KW-1185">Reference proteome</keyword>
<dbReference type="SUPFAM" id="SSF52540">
    <property type="entry name" value="P-loop containing nucleoside triphosphate hydrolases"/>
    <property type="match status" value="1"/>
</dbReference>
<dbReference type="InterPro" id="IPR027417">
    <property type="entry name" value="P-loop_NTPase"/>
</dbReference>
<dbReference type="GO" id="GO:0005634">
    <property type="term" value="C:nucleus"/>
    <property type="evidence" value="ECO:0007669"/>
    <property type="project" value="TreeGrafter"/>
</dbReference>
<feature type="region of interest" description="Disordered" evidence="1">
    <location>
        <begin position="261"/>
        <end position="281"/>
    </location>
</feature>
<dbReference type="AlphaFoldDB" id="A0A150GMN7"/>
<proteinExistence type="predicted"/>
<dbReference type="Proteomes" id="UP000075714">
    <property type="component" value="Unassembled WGS sequence"/>
</dbReference>
<name>A0A150GMN7_GONPE</name>
<gene>
    <name evidence="2" type="ORF">GPECTOR_15g293</name>
</gene>
<protein>
    <submittedName>
        <fullName evidence="2">Uncharacterized protein</fullName>
    </submittedName>
</protein>
<reference evidence="3" key="1">
    <citation type="journal article" date="2016" name="Nat. Commun.">
        <title>The Gonium pectorale genome demonstrates co-option of cell cycle regulation during the evolution of multicellularity.</title>
        <authorList>
            <person name="Hanschen E.R."/>
            <person name="Marriage T.N."/>
            <person name="Ferris P.J."/>
            <person name="Hamaji T."/>
            <person name="Toyoda A."/>
            <person name="Fujiyama A."/>
            <person name="Neme R."/>
            <person name="Noguchi H."/>
            <person name="Minakuchi Y."/>
            <person name="Suzuki M."/>
            <person name="Kawai-Toyooka H."/>
            <person name="Smith D.R."/>
            <person name="Sparks H."/>
            <person name="Anderson J."/>
            <person name="Bakaric R."/>
            <person name="Luria V."/>
            <person name="Karger A."/>
            <person name="Kirschner M.W."/>
            <person name="Durand P.M."/>
            <person name="Michod R.E."/>
            <person name="Nozaki H."/>
            <person name="Olson B.J."/>
        </authorList>
    </citation>
    <scope>NUCLEOTIDE SEQUENCE [LARGE SCALE GENOMIC DNA]</scope>
    <source>
        <strain evidence="3">NIES-2863</strain>
    </source>
</reference>
<dbReference type="GO" id="GO:0000380">
    <property type="term" value="P:alternative mRNA splicing, via spliceosome"/>
    <property type="evidence" value="ECO:0007669"/>
    <property type="project" value="TreeGrafter"/>
</dbReference>
<evidence type="ECO:0000313" key="2">
    <source>
        <dbReference type="EMBL" id="KXZ50610.1"/>
    </source>
</evidence>
<sequence>MADARASARAGDGPPSAPAAAPFSFAYRVCLNPLDCNLDMVLERDNMAAHTLSQGACGYCWSGVRANLGLLKGLPGAGKSTWAARHAHALQNQALRYLVLGPGLVLEQMRLLCPRTRRFHYPGSPEEVFALAADALARQADRAPALPRNYILDRTHVTSESRRDAAAPFREAGFSCVCVAVVVAEAALFAQQKAAFEAEGKVVPDEVMAHLRANFTVPHKEEGFDEVLFPCLDKKAALAAVNRQRKEARAWLEYFQPAKQRRRRRQLEEGGQVEVSDGGGGTDVDMDMQPGSAAANGAASVTAATAAAAAAAAAGMGMGGGMAGNAGALQQQLLMQQQQQMQQRMRMQQQQQQQMGGMGGMGFRPPGMG</sequence>
<dbReference type="EMBL" id="LSYV01000016">
    <property type="protein sequence ID" value="KXZ50610.1"/>
    <property type="molecule type" value="Genomic_DNA"/>
</dbReference>
<organism evidence="2 3">
    <name type="scientific">Gonium pectorale</name>
    <name type="common">Green alga</name>
    <dbReference type="NCBI Taxonomy" id="33097"/>
    <lineage>
        <taxon>Eukaryota</taxon>
        <taxon>Viridiplantae</taxon>
        <taxon>Chlorophyta</taxon>
        <taxon>core chlorophytes</taxon>
        <taxon>Chlorophyceae</taxon>
        <taxon>CS clade</taxon>
        <taxon>Chlamydomonadales</taxon>
        <taxon>Volvocaceae</taxon>
        <taxon>Gonium</taxon>
    </lineage>
</organism>
<dbReference type="PANTHER" id="PTHR12381:SF56">
    <property type="entry name" value="B30.2_SPRY DOMAIN-CONTAINING PROTEIN-RELATED"/>
    <property type="match status" value="1"/>
</dbReference>
<evidence type="ECO:0000256" key="1">
    <source>
        <dbReference type="SAM" id="MobiDB-lite"/>
    </source>
</evidence>
<dbReference type="PANTHER" id="PTHR12381">
    <property type="entry name" value="HETEROGENEOUS NUCLEAR RIBONUCLEOPROTEIN U FAMILY MEMBER"/>
    <property type="match status" value="1"/>
</dbReference>
<dbReference type="GO" id="GO:0003723">
    <property type="term" value="F:RNA binding"/>
    <property type="evidence" value="ECO:0007669"/>
    <property type="project" value="TreeGrafter"/>
</dbReference>
<accession>A0A150GMN7</accession>